<evidence type="ECO:0000256" key="2">
    <source>
        <dbReference type="ARBA" id="ARBA00023015"/>
    </source>
</evidence>
<sequence>MNPIRILIIDDHPLIRLGVRHSVESLPDLTVSQECADLACVHDWLNGGGAADVAVLDRSLPDGDGLDLVPVLKAAGMKVIILTVEDGDEEIRAAIETGVDGYLLKSSDTEQISHAIGVVLQDAGAFPPAVLQKLYRAGAAEDPLSRLSARELEIAEYVAQGHSNKVIGAKLNLSDNTVRNHLANIMQKLDFHNRVQVATLVLQHLKKTRRA</sequence>
<feature type="domain" description="HTH luxR-type" evidence="6">
    <location>
        <begin position="140"/>
        <end position="205"/>
    </location>
</feature>
<dbReference type="InterPro" id="IPR000792">
    <property type="entry name" value="Tscrpt_reg_LuxR_C"/>
</dbReference>
<dbReference type="PROSITE" id="PS50043">
    <property type="entry name" value="HTH_LUXR_2"/>
    <property type="match status" value="1"/>
</dbReference>
<accession>A0A4R1BCJ1</accession>
<dbReference type="SMART" id="SM00421">
    <property type="entry name" value="HTH_LUXR"/>
    <property type="match status" value="1"/>
</dbReference>
<keyword evidence="9" id="KW-1185">Reference proteome</keyword>
<name>A0A4R1BCJ1_9PROT</name>
<dbReference type="CDD" id="cd17535">
    <property type="entry name" value="REC_NarL-like"/>
    <property type="match status" value="1"/>
</dbReference>
<dbReference type="InterPro" id="IPR001789">
    <property type="entry name" value="Sig_transdc_resp-reg_receiver"/>
</dbReference>
<dbReference type="InterPro" id="IPR016032">
    <property type="entry name" value="Sig_transdc_resp-reg_C-effctor"/>
</dbReference>
<feature type="domain" description="Response regulatory" evidence="7">
    <location>
        <begin position="5"/>
        <end position="120"/>
    </location>
</feature>
<evidence type="ECO:0000313" key="9">
    <source>
        <dbReference type="Proteomes" id="UP000295443"/>
    </source>
</evidence>
<reference evidence="8 9" key="1">
    <citation type="submission" date="2019-03" db="EMBL/GenBank/DDBJ databases">
        <title>Genome sequence of Thiobacillaceae bacterium LSR1, a sulfur-oxidizing bacterium isolated from freshwater sediment.</title>
        <authorList>
            <person name="Li S."/>
        </authorList>
    </citation>
    <scope>NUCLEOTIDE SEQUENCE [LARGE SCALE GENOMIC DNA]</scope>
    <source>
        <strain evidence="8 9">LSR1</strain>
    </source>
</reference>
<gene>
    <name evidence="8" type="ORF">EZJ19_09245</name>
</gene>
<dbReference type="GO" id="GO:0003677">
    <property type="term" value="F:DNA binding"/>
    <property type="evidence" value="ECO:0007669"/>
    <property type="project" value="UniProtKB-KW"/>
</dbReference>
<keyword evidence="1 5" id="KW-0597">Phosphoprotein</keyword>
<dbReference type="PRINTS" id="PR00038">
    <property type="entry name" value="HTHLUXR"/>
</dbReference>
<dbReference type="AlphaFoldDB" id="A0A4R1BCJ1"/>
<comment type="caution">
    <text evidence="8">The sequence shown here is derived from an EMBL/GenBank/DDBJ whole genome shotgun (WGS) entry which is preliminary data.</text>
</comment>
<keyword evidence="3" id="KW-0238">DNA-binding</keyword>
<evidence type="ECO:0000313" key="8">
    <source>
        <dbReference type="EMBL" id="TCJ14756.1"/>
    </source>
</evidence>
<evidence type="ECO:0000259" key="6">
    <source>
        <dbReference type="PROSITE" id="PS50043"/>
    </source>
</evidence>
<protein>
    <submittedName>
        <fullName evidence="8">Response regulator transcription factor</fullName>
    </submittedName>
</protein>
<dbReference type="OrthoDB" id="9780593at2"/>
<evidence type="ECO:0000256" key="3">
    <source>
        <dbReference type="ARBA" id="ARBA00023125"/>
    </source>
</evidence>
<dbReference type="Pfam" id="PF00072">
    <property type="entry name" value="Response_reg"/>
    <property type="match status" value="1"/>
</dbReference>
<dbReference type="PANTHER" id="PTHR43214">
    <property type="entry name" value="TWO-COMPONENT RESPONSE REGULATOR"/>
    <property type="match status" value="1"/>
</dbReference>
<keyword evidence="2" id="KW-0805">Transcription regulation</keyword>
<dbReference type="EMBL" id="SJZB01000033">
    <property type="protein sequence ID" value="TCJ14756.1"/>
    <property type="molecule type" value="Genomic_DNA"/>
</dbReference>
<keyword evidence="4" id="KW-0804">Transcription</keyword>
<dbReference type="CDD" id="cd06170">
    <property type="entry name" value="LuxR_C_like"/>
    <property type="match status" value="1"/>
</dbReference>
<dbReference type="GO" id="GO:0006355">
    <property type="term" value="P:regulation of DNA-templated transcription"/>
    <property type="evidence" value="ECO:0007669"/>
    <property type="project" value="InterPro"/>
</dbReference>
<dbReference type="SUPFAM" id="SSF46894">
    <property type="entry name" value="C-terminal effector domain of the bipartite response regulators"/>
    <property type="match status" value="1"/>
</dbReference>
<dbReference type="PROSITE" id="PS00622">
    <property type="entry name" value="HTH_LUXR_1"/>
    <property type="match status" value="1"/>
</dbReference>
<dbReference type="Pfam" id="PF00196">
    <property type="entry name" value="GerE"/>
    <property type="match status" value="1"/>
</dbReference>
<feature type="modified residue" description="4-aspartylphosphate" evidence="5">
    <location>
        <position position="57"/>
    </location>
</feature>
<evidence type="ECO:0000259" key="7">
    <source>
        <dbReference type="PROSITE" id="PS50110"/>
    </source>
</evidence>
<evidence type="ECO:0000256" key="1">
    <source>
        <dbReference type="ARBA" id="ARBA00022553"/>
    </source>
</evidence>
<evidence type="ECO:0000256" key="5">
    <source>
        <dbReference type="PROSITE-ProRule" id="PRU00169"/>
    </source>
</evidence>
<dbReference type="Gene3D" id="3.40.50.2300">
    <property type="match status" value="1"/>
</dbReference>
<dbReference type="PROSITE" id="PS50110">
    <property type="entry name" value="RESPONSE_REGULATORY"/>
    <property type="match status" value="1"/>
</dbReference>
<dbReference type="PANTHER" id="PTHR43214:SF41">
    <property type="entry name" value="NITRATE_NITRITE RESPONSE REGULATOR PROTEIN NARP"/>
    <property type="match status" value="1"/>
</dbReference>
<proteinExistence type="predicted"/>
<dbReference type="InterPro" id="IPR058245">
    <property type="entry name" value="NreC/VraR/RcsB-like_REC"/>
</dbReference>
<dbReference type="Proteomes" id="UP000295443">
    <property type="component" value="Unassembled WGS sequence"/>
</dbReference>
<dbReference type="InterPro" id="IPR039420">
    <property type="entry name" value="WalR-like"/>
</dbReference>
<dbReference type="SUPFAM" id="SSF52172">
    <property type="entry name" value="CheY-like"/>
    <property type="match status" value="1"/>
</dbReference>
<dbReference type="SMART" id="SM00448">
    <property type="entry name" value="REC"/>
    <property type="match status" value="1"/>
</dbReference>
<dbReference type="GO" id="GO:0000160">
    <property type="term" value="P:phosphorelay signal transduction system"/>
    <property type="evidence" value="ECO:0007669"/>
    <property type="project" value="InterPro"/>
</dbReference>
<dbReference type="InterPro" id="IPR011006">
    <property type="entry name" value="CheY-like_superfamily"/>
</dbReference>
<dbReference type="RefSeq" id="WP_131446858.1">
    <property type="nucleotide sequence ID" value="NZ_SJZB01000033.1"/>
</dbReference>
<organism evidence="8 9">
    <name type="scientific">Parasulfuritortus cantonensis</name>
    <dbReference type="NCBI Taxonomy" id="2528202"/>
    <lineage>
        <taxon>Bacteria</taxon>
        <taxon>Pseudomonadati</taxon>
        <taxon>Pseudomonadota</taxon>
        <taxon>Betaproteobacteria</taxon>
        <taxon>Nitrosomonadales</taxon>
        <taxon>Thiobacillaceae</taxon>
        <taxon>Parasulfuritortus</taxon>
    </lineage>
</organism>
<evidence type="ECO:0000256" key="4">
    <source>
        <dbReference type="ARBA" id="ARBA00023163"/>
    </source>
</evidence>